<feature type="compositionally biased region" description="Basic and acidic residues" evidence="1">
    <location>
        <begin position="31"/>
        <end position="50"/>
    </location>
</feature>
<evidence type="ECO:0000313" key="3">
    <source>
        <dbReference type="Proteomes" id="UP000499080"/>
    </source>
</evidence>
<proteinExistence type="predicted"/>
<evidence type="ECO:0000256" key="1">
    <source>
        <dbReference type="SAM" id="MobiDB-lite"/>
    </source>
</evidence>
<name>A0A4Y2JM31_ARAVE</name>
<sequence>MCIKSDIFPSAQRESETETRKHQTRKSGGNKSRELKRALNGKEGKKEHRTVGQTPNLGCGLSSPTITKLNVTKLWFSFLDMFTFKAVHSEKILMLSRAMRCTAPSCVLLIHFLTSFLKYVFDF</sequence>
<reference evidence="2 3" key="1">
    <citation type="journal article" date="2019" name="Sci. Rep.">
        <title>Orb-weaving spider Araneus ventricosus genome elucidates the spidroin gene catalogue.</title>
        <authorList>
            <person name="Kono N."/>
            <person name="Nakamura H."/>
            <person name="Ohtoshi R."/>
            <person name="Moran D.A.P."/>
            <person name="Shinohara A."/>
            <person name="Yoshida Y."/>
            <person name="Fujiwara M."/>
            <person name="Mori M."/>
            <person name="Tomita M."/>
            <person name="Arakawa K."/>
        </authorList>
    </citation>
    <scope>NUCLEOTIDE SEQUENCE [LARGE SCALE GENOMIC DNA]</scope>
</reference>
<comment type="caution">
    <text evidence="2">The sequence shown here is derived from an EMBL/GenBank/DDBJ whole genome shotgun (WGS) entry which is preliminary data.</text>
</comment>
<gene>
    <name evidence="2" type="ORF">AVEN_158604_1</name>
</gene>
<dbReference type="Proteomes" id="UP000499080">
    <property type="component" value="Unassembled WGS sequence"/>
</dbReference>
<protein>
    <submittedName>
        <fullName evidence="2">Uncharacterized protein</fullName>
    </submittedName>
</protein>
<feature type="region of interest" description="Disordered" evidence="1">
    <location>
        <begin position="1"/>
        <end position="54"/>
    </location>
</feature>
<dbReference type="EMBL" id="BGPR01003628">
    <property type="protein sequence ID" value="GBM90528.1"/>
    <property type="molecule type" value="Genomic_DNA"/>
</dbReference>
<keyword evidence="3" id="KW-1185">Reference proteome</keyword>
<organism evidence="2 3">
    <name type="scientific">Araneus ventricosus</name>
    <name type="common">Orbweaver spider</name>
    <name type="synonym">Epeira ventricosa</name>
    <dbReference type="NCBI Taxonomy" id="182803"/>
    <lineage>
        <taxon>Eukaryota</taxon>
        <taxon>Metazoa</taxon>
        <taxon>Ecdysozoa</taxon>
        <taxon>Arthropoda</taxon>
        <taxon>Chelicerata</taxon>
        <taxon>Arachnida</taxon>
        <taxon>Araneae</taxon>
        <taxon>Araneomorphae</taxon>
        <taxon>Entelegynae</taxon>
        <taxon>Araneoidea</taxon>
        <taxon>Araneidae</taxon>
        <taxon>Araneus</taxon>
    </lineage>
</organism>
<accession>A0A4Y2JM31</accession>
<dbReference type="AlphaFoldDB" id="A0A4Y2JM31"/>
<evidence type="ECO:0000313" key="2">
    <source>
        <dbReference type="EMBL" id="GBM90528.1"/>
    </source>
</evidence>